<proteinExistence type="predicted"/>
<accession>A0A3P7WB33</accession>
<sequence length="32" mass="3737">MGSVRNSVRCSLFLVFFFPLSIVFSKVDWNQI</sequence>
<keyword evidence="2" id="KW-1185">Reference proteome</keyword>
<dbReference type="EMBL" id="UZAF01017317">
    <property type="protein sequence ID" value="VDO40383.1"/>
    <property type="molecule type" value="Genomic_DNA"/>
</dbReference>
<dbReference type="AlphaFoldDB" id="A0A3P7WB33"/>
<gene>
    <name evidence="1" type="ORF">HPLM_LOCUS10507</name>
</gene>
<evidence type="ECO:0000313" key="2">
    <source>
        <dbReference type="Proteomes" id="UP000268014"/>
    </source>
</evidence>
<evidence type="ECO:0000313" key="1">
    <source>
        <dbReference type="EMBL" id="VDO40383.1"/>
    </source>
</evidence>
<reference evidence="1 2" key="1">
    <citation type="submission" date="2018-11" db="EMBL/GenBank/DDBJ databases">
        <authorList>
            <consortium name="Pathogen Informatics"/>
        </authorList>
    </citation>
    <scope>NUCLEOTIDE SEQUENCE [LARGE SCALE GENOMIC DNA]</scope>
    <source>
        <strain evidence="1 2">MHpl1</strain>
    </source>
</reference>
<name>A0A3P7WB33_HAEPC</name>
<dbReference type="Proteomes" id="UP000268014">
    <property type="component" value="Unassembled WGS sequence"/>
</dbReference>
<organism evidence="1 2">
    <name type="scientific">Haemonchus placei</name>
    <name type="common">Barber's pole worm</name>
    <dbReference type="NCBI Taxonomy" id="6290"/>
    <lineage>
        <taxon>Eukaryota</taxon>
        <taxon>Metazoa</taxon>
        <taxon>Ecdysozoa</taxon>
        <taxon>Nematoda</taxon>
        <taxon>Chromadorea</taxon>
        <taxon>Rhabditida</taxon>
        <taxon>Rhabditina</taxon>
        <taxon>Rhabditomorpha</taxon>
        <taxon>Strongyloidea</taxon>
        <taxon>Trichostrongylidae</taxon>
        <taxon>Haemonchus</taxon>
    </lineage>
</organism>
<protein>
    <submittedName>
        <fullName evidence="1">Uncharacterized protein</fullName>
    </submittedName>
</protein>